<evidence type="ECO:0000256" key="10">
    <source>
        <dbReference type="ARBA" id="ARBA00023136"/>
    </source>
</evidence>
<comment type="caution">
    <text evidence="14">The sequence shown here is derived from an EMBL/GenBank/DDBJ whole genome shotgun (WGS) entry which is preliminary data.</text>
</comment>
<dbReference type="PANTHER" id="PTHR13036">
    <property type="entry name" value="BETA1,4 MANNOSYLTRANSFERASE"/>
    <property type="match status" value="1"/>
</dbReference>
<evidence type="ECO:0000256" key="13">
    <source>
        <dbReference type="SAM" id="Phobius"/>
    </source>
</evidence>
<keyword evidence="9 13" id="KW-1133">Transmembrane helix</keyword>
<evidence type="ECO:0000256" key="7">
    <source>
        <dbReference type="ARBA" id="ARBA00022692"/>
    </source>
</evidence>
<dbReference type="EMBL" id="ML978716">
    <property type="protein sequence ID" value="KAF2088654.1"/>
    <property type="molecule type" value="Genomic_DNA"/>
</dbReference>
<comment type="subcellular location">
    <subcellularLocation>
        <location evidence="1">Endoplasmic reticulum membrane</location>
        <topology evidence="1">Single-pass membrane protein</topology>
    </subcellularLocation>
</comment>
<feature type="transmembrane region" description="Helical" evidence="13">
    <location>
        <begin position="6"/>
        <end position="26"/>
    </location>
</feature>
<evidence type="ECO:0000256" key="5">
    <source>
        <dbReference type="ARBA" id="ARBA00022676"/>
    </source>
</evidence>
<evidence type="ECO:0000256" key="2">
    <source>
        <dbReference type="ARBA" id="ARBA00004922"/>
    </source>
</evidence>
<comment type="pathway">
    <text evidence="2">Protein modification; protein glycosylation.</text>
</comment>
<proteinExistence type="predicted"/>
<name>A0A9P4HZ04_9PEZI</name>
<evidence type="ECO:0000256" key="3">
    <source>
        <dbReference type="ARBA" id="ARBA00012611"/>
    </source>
</evidence>
<keyword evidence="5" id="KW-0328">Glycosyltransferase</keyword>
<keyword evidence="8" id="KW-0256">Endoplasmic reticulum</keyword>
<feature type="transmembrane region" description="Helical" evidence="13">
    <location>
        <begin position="107"/>
        <end position="130"/>
    </location>
</feature>
<evidence type="ECO:0000256" key="11">
    <source>
        <dbReference type="ARBA" id="ARBA00024899"/>
    </source>
</evidence>
<dbReference type="Proteomes" id="UP000799776">
    <property type="component" value="Unassembled WGS sequence"/>
</dbReference>
<keyword evidence="10 13" id="KW-0472">Membrane</keyword>
<dbReference type="GO" id="GO:0005789">
    <property type="term" value="C:endoplasmic reticulum membrane"/>
    <property type="evidence" value="ECO:0007669"/>
    <property type="project" value="UniProtKB-SubCell"/>
</dbReference>
<dbReference type="SUPFAM" id="SSF53756">
    <property type="entry name" value="UDP-Glycosyltransferase/glycogen phosphorylase"/>
    <property type="match status" value="1"/>
</dbReference>
<comment type="function">
    <text evidence="11">Participates in the formation of the lipid-linked precursor oligosaccharide for N-glycosylation. Involved in assembling the dolichol-pyrophosphate-GlcNAc(2)-Man(5) intermediate on the cytoplasmic surface of the ER.</text>
</comment>
<dbReference type="PANTHER" id="PTHR13036:SF0">
    <property type="entry name" value="CHITOBIOSYLDIPHOSPHODOLICHOL BETA-MANNOSYLTRANSFERASE"/>
    <property type="match status" value="1"/>
</dbReference>
<sequence>MGWLVALLYGLFSFALALIAAVYLYINTRHNPQNDKKPSVQVVVLGDIGRSPRMQYHALSLMKRGMRVDMIGYQESEIHPDLAASHLVHVVSVPRWPKRLETEDRRLLPVLVIFKVLWQIPALFYAMLFMTPPAKYMLVQNPPAIPTLLVGQLVCYLRNTSLCMDWHNYGHTILALKLGPSHPLVRIYQAYESLLSRFAHRNFTVTTAMARSLSSSSFSLPLLKYPSTPPIPLYDRPPSHFQPFTPTPATPTRRHAFSALAHRNNWLPLPTRPYRVLVSSTSWTPDEDFSLLLSALVLYSQLATTTQPTLPSIVLVVTGRGPQQRHYLSQIHAMQSSTTPSPPLLPPSLIKIHTSFLPLPDYAALLATADLGLSLHNSSSGVDLPMKVVDMFGAGLPVLGYGEFEAWGELVKEGGNGRGFGDVDGLVGGLVGLFGSGAGGEGEGEGEGEELERLREGAGRETGWRWEDEWGVKAGDVFV</sequence>
<keyword evidence="7 13" id="KW-0812">Transmembrane</keyword>
<dbReference type="EC" id="2.4.1.142" evidence="3"/>
<evidence type="ECO:0000256" key="4">
    <source>
        <dbReference type="ARBA" id="ARBA00015841"/>
    </source>
</evidence>
<dbReference type="InterPro" id="IPR026051">
    <property type="entry name" value="ALG1-like"/>
</dbReference>
<evidence type="ECO:0000256" key="9">
    <source>
        <dbReference type="ARBA" id="ARBA00022989"/>
    </source>
</evidence>
<evidence type="ECO:0000256" key="1">
    <source>
        <dbReference type="ARBA" id="ARBA00004389"/>
    </source>
</evidence>
<evidence type="ECO:0000313" key="15">
    <source>
        <dbReference type="Proteomes" id="UP000799776"/>
    </source>
</evidence>
<dbReference type="Gene3D" id="3.40.50.2000">
    <property type="entry name" value="Glycogen Phosphorylase B"/>
    <property type="match status" value="1"/>
</dbReference>
<keyword evidence="15" id="KW-1185">Reference proteome</keyword>
<evidence type="ECO:0000313" key="14">
    <source>
        <dbReference type="EMBL" id="KAF2088654.1"/>
    </source>
</evidence>
<evidence type="ECO:0000256" key="12">
    <source>
        <dbReference type="SAM" id="MobiDB-lite"/>
    </source>
</evidence>
<reference evidence="14" key="1">
    <citation type="journal article" date="2020" name="Stud. Mycol.">
        <title>101 Dothideomycetes genomes: a test case for predicting lifestyles and emergence of pathogens.</title>
        <authorList>
            <person name="Haridas S."/>
            <person name="Albert R."/>
            <person name="Binder M."/>
            <person name="Bloem J."/>
            <person name="Labutti K."/>
            <person name="Salamov A."/>
            <person name="Andreopoulos B."/>
            <person name="Baker S."/>
            <person name="Barry K."/>
            <person name="Bills G."/>
            <person name="Bluhm B."/>
            <person name="Cannon C."/>
            <person name="Castanera R."/>
            <person name="Culley D."/>
            <person name="Daum C."/>
            <person name="Ezra D."/>
            <person name="Gonzalez J."/>
            <person name="Henrissat B."/>
            <person name="Kuo A."/>
            <person name="Liang C."/>
            <person name="Lipzen A."/>
            <person name="Lutzoni F."/>
            <person name="Magnuson J."/>
            <person name="Mondo S."/>
            <person name="Nolan M."/>
            <person name="Ohm R."/>
            <person name="Pangilinan J."/>
            <person name="Park H.-J."/>
            <person name="Ramirez L."/>
            <person name="Alfaro M."/>
            <person name="Sun H."/>
            <person name="Tritt A."/>
            <person name="Yoshinaga Y."/>
            <person name="Zwiers L.-H."/>
            <person name="Turgeon B."/>
            <person name="Goodwin S."/>
            <person name="Spatafora J."/>
            <person name="Crous P."/>
            <person name="Grigoriev I."/>
        </authorList>
    </citation>
    <scope>NUCLEOTIDE SEQUENCE</scope>
    <source>
        <strain evidence="14">CBS 121410</strain>
    </source>
</reference>
<feature type="region of interest" description="Disordered" evidence="12">
    <location>
        <begin position="437"/>
        <end position="459"/>
    </location>
</feature>
<gene>
    <name evidence="14" type="ORF">K490DRAFT_39487</name>
</gene>
<accession>A0A9P4HZ04</accession>
<organism evidence="14 15">
    <name type="scientific">Saccharata proteae CBS 121410</name>
    <dbReference type="NCBI Taxonomy" id="1314787"/>
    <lineage>
        <taxon>Eukaryota</taxon>
        <taxon>Fungi</taxon>
        <taxon>Dikarya</taxon>
        <taxon>Ascomycota</taxon>
        <taxon>Pezizomycotina</taxon>
        <taxon>Dothideomycetes</taxon>
        <taxon>Dothideomycetes incertae sedis</taxon>
        <taxon>Botryosphaeriales</taxon>
        <taxon>Saccharataceae</taxon>
        <taxon>Saccharata</taxon>
    </lineage>
</organism>
<dbReference type="OrthoDB" id="614844at2759"/>
<evidence type="ECO:0000256" key="6">
    <source>
        <dbReference type="ARBA" id="ARBA00022679"/>
    </source>
</evidence>
<protein>
    <recommendedName>
        <fullName evidence="4">Chitobiosyldiphosphodolichol beta-mannosyltransferase</fullName>
        <ecNumber evidence="3">2.4.1.142</ecNumber>
    </recommendedName>
</protein>
<evidence type="ECO:0000256" key="8">
    <source>
        <dbReference type="ARBA" id="ARBA00022824"/>
    </source>
</evidence>
<dbReference type="GO" id="GO:0004578">
    <property type="term" value="F:chitobiosyldiphosphodolichol beta-mannosyltransferase activity"/>
    <property type="evidence" value="ECO:0007669"/>
    <property type="project" value="UniProtKB-EC"/>
</dbReference>
<dbReference type="AlphaFoldDB" id="A0A9P4HZ04"/>
<keyword evidence="6" id="KW-0808">Transferase</keyword>